<sequence>MTGQVFEFEHGYAHDLRGMPMAVREKLDRTGIRASRKQWQALPLPERQALLEMPCATHAESQLWRGKLVELLKAFSDVPVEETTPVDPTLWVMPHHCPSEIAAQCALKKVPVPSQAQWGTLTPLQRFSLLKLSRSERQNRDFLPAMKEFGLA</sequence>
<dbReference type="InterPro" id="IPR013481">
    <property type="entry name" value="NarM"/>
</dbReference>
<protein>
    <recommendedName>
        <fullName evidence="3">Nitrate reductase associated protein</fullName>
    </recommendedName>
</protein>
<keyword evidence="2" id="KW-1185">Reference proteome</keyword>
<evidence type="ECO:0008006" key="3">
    <source>
        <dbReference type="Google" id="ProtNLM"/>
    </source>
</evidence>
<organism evidence="1 2">
    <name type="scientific">Formicincola oecophyllae</name>
    <dbReference type="NCBI Taxonomy" id="2558361"/>
    <lineage>
        <taxon>Bacteria</taxon>
        <taxon>Pseudomonadati</taxon>
        <taxon>Pseudomonadota</taxon>
        <taxon>Alphaproteobacteria</taxon>
        <taxon>Acetobacterales</taxon>
        <taxon>Acetobacteraceae</taxon>
        <taxon>Formicincola</taxon>
    </lineage>
</organism>
<dbReference type="Proteomes" id="UP000318709">
    <property type="component" value="Chromosome"/>
</dbReference>
<dbReference type="KEGG" id="swf:E3E12_03640"/>
<reference evidence="1 2" key="1">
    <citation type="submission" date="2019-03" db="EMBL/GenBank/DDBJ databases">
        <title>The complete genome sequence of Swingsia_sp. F3b2 LMG30590(T).</title>
        <authorList>
            <person name="Chua K.-O."/>
            <person name="Chan K.-G."/>
            <person name="See-Too W.-S."/>
        </authorList>
    </citation>
    <scope>NUCLEOTIDE SEQUENCE [LARGE SCALE GENOMIC DNA]</scope>
    <source>
        <strain evidence="1 2">F3b2</strain>
    </source>
</reference>
<gene>
    <name evidence="1" type="ORF">E3E12_03640</name>
</gene>
<dbReference type="RefSeq" id="WP_141443119.1">
    <property type="nucleotide sequence ID" value="NZ_CP038231.1"/>
</dbReference>
<dbReference type="NCBIfam" id="TIGR02664">
    <property type="entry name" value="nitr_red_assoc"/>
    <property type="match status" value="1"/>
</dbReference>
<proteinExistence type="predicted"/>
<dbReference type="OrthoDB" id="7263223at2"/>
<dbReference type="Pfam" id="PF09655">
    <property type="entry name" value="Nitr_red_assoc"/>
    <property type="match status" value="1"/>
</dbReference>
<accession>A0A4Y6UAM3</accession>
<name>A0A4Y6UAM3_9PROT</name>
<evidence type="ECO:0000313" key="2">
    <source>
        <dbReference type="Proteomes" id="UP000318709"/>
    </source>
</evidence>
<dbReference type="AlphaFoldDB" id="A0A4Y6UAM3"/>
<dbReference type="EMBL" id="CP038231">
    <property type="protein sequence ID" value="QDH13441.1"/>
    <property type="molecule type" value="Genomic_DNA"/>
</dbReference>
<evidence type="ECO:0000313" key="1">
    <source>
        <dbReference type="EMBL" id="QDH13441.1"/>
    </source>
</evidence>